<dbReference type="Proteomes" id="UP000831701">
    <property type="component" value="Chromosome 22"/>
</dbReference>
<organism evidence="1 2">
    <name type="scientific">Scortum barcoo</name>
    <name type="common">barcoo grunter</name>
    <dbReference type="NCBI Taxonomy" id="214431"/>
    <lineage>
        <taxon>Eukaryota</taxon>
        <taxon>Metazoa</taxon>
        <taxon>Chordata</taxon>
        <taxon>Craniata</taxon>
        <taxon>Vertebrata</taxon>
        <taxon>Euteleostomi</taxon>
        <taxon>Actinopterygii</taxon>
        <taxon>Neopterygii</taxon>
        <taxon>Teleostei</taxon>
        <taxon>Neoteleostei</taxon>
        <taxon>Acanthomorphata</taxon>
        <taxon>Eupercaria</taxon>
        <taxon>Centrarchiformes</taxon>
        <taxon>Terapontoidei</taxon>
        <taxon>Terapontidae</taxon>
        <taxon>Scortum</taxon>
    </lineage>
</organism>
<reference evidence="1" key="1">
    <citation type="submission" date="2022-04" db="EMBL/GenBank/DDBJ databases">
        <title>Jade perch genome.</title>
        <authorList>
            <person name="Chao B."/>
        </authorList>
    </citation>
    <scope>NUCLEOTIDE SEQUENCE</scope>
    <source>
        <strain evidence="1">CB-2022</strain>
    </source>
</reference>
<evidence type="ECO:0000313" key="1">
    <source>
        <dbReference type="EMBL" id="KAI3354477.1"/>
    </source>
</evidence>
<proteinExistence type="predicted"/>
<sequence length="3502" mass="391748">MGLPGVQMWTWTLGVFVSWMCVAQVVAGPQYMVAIPAVLEAGDETKFCASLLQPSETLIMTVTLMTHEKNTTLLQKTSNTEFHTCTQFKNEVVNKLEVEVRGDTFYSKEVRKVMIKTYEPMTFVQTELNQSTSLDKQDTNNNRIGQWLNETSNGKILQLSYSLNSEAREGFYQVIVSIERERKVRHSFKVEKYVLPKFDVKINASDEVSIGQDEFEAEVCAKQTRKAVQFLPSKCPLFTKLDKKLLQDVLDLSAKMEEEGTGNCPLPDTPKIYDQGSNVEGKVKAVHYNNTPIPDMLVYLLEVETWSPRLVQILTTDSNGIATFSFSTANRKGDIRLHVSSKSTTNYGYREPYYEAGKHRLSLAQQLSSPDTETVSSLVVKTKDKPLSCDTEENISIKYTVVGEAQGSVNVMYLVLSRGAIVMQGHKQVDVQHKSVTEGELSFKLKVSPEMAPDVQVVAYAYPPQIHEKGLPGLKISLGSKVSLEFSPSSAVPGEETTLQVTSQPHSLCGVSAVDQSVLIKETGKTLEANKKNIPYVPYEIQDSVECLHVRPRRYVLPYPGHDKTDAHSVFQNVGLKMATNLFIQVPSCLKFKGREYHQGGHYGDFFLLSSGMLLMLTEWVHDFVGEAGMPGSAGIPAAGVAYSHSVPPIPNLSPIETVRTFFPETWIWDLVEVEESGLKDVTFTVPDTITTWETEAFCLSPHGFGLAPRKEITVFQPFFLELSLPYSIIRGEHFELKATTFNYMSSCIMVTVTPAPSLDYTLTPLSGDQYTSCLCGSERKTLSWTMAPTALGVVNVSVTAEAVASHASCDNEIVSVPDRGRIDVVTRSLIVKAEGTEMTKTYNWLLCPKGEALTEEVELQLPENMIDGSARASLSVLGDILGRALKNLDGLLKMPYGCGEQNMALLAPNIYILQYLKNTQQLTPAIKEKAANFLTSGYQRQLNYKHQDGAYSTFGSGTGNTWLTAFVLRSFAKAQSFIYIDPAKIEESKTWLERNQQENGCFTRLGKLFNNRMKGGVSDEVTLSAYVTAAFLEMNRCCGEEEPWLASKESISDLSNTYTTALLAYVFTLAGDMDTRAHLLKHLDTVALHQGGFLHWSQTASETSASLSVEISSYVLLARLSASPTAEDLGYTTRIVRWLTRQQNSYGGFSSTQDTVVALQALALYATLVFSPEGSSTVTVQSPSGQLTFDVNQNNKLLYQEKVLQDVTGKYSLEVKGTACASMQISLHYNIPTPTEVTTLSVEVKPEADCTSESRRPQTHFTAQVPVRKQPDPSYTSVKSNEEQNEITLSKTTFLWLHCRYSGKENSTNMVILDIKLLSGFIPDTESLKRLKGVLVDRVEQKEDHVIVYLRELPKDIPINHSLELVQELPVENLKPAVVKIYDYYQPSKSLIHFTQTTAHTRDQAETEYIYSCTSDKFEEVIRYSGKENSTNMVILDIKLLSGFIPDTESLKRLKGVLVDRVEQKEDHVIVYLRELPKDIPINHSLELVQELPVENLKPAVVKIYDYYQPSDQAETEYIYSCTSEELKFVQRELRRTIRKGKNRYRRKMEHPHPAHILSCHLQKFSDDSAVVGLITDGDDREYRGLIQDFVDWCLQNQPPDQRLGMDIDIDTVKSYKYLGVHLNDSLDWSDNTNALFKKGNNRLFLLKRLRSFGVQGPLLRTFYDSVVASAIFYAIVCWTSGITDREEGQLCPAMPPGLSGGGGKWGGMMAKLSSSVGQHVPPLQDTLTALGSSFSERLLHPHCVKESHGSSWGSDVDMDTRCLCELDVCGSSSGRTAPLVQEVQRLEVEVRGDTFYSKEVRKVMIKTYEPMTFIQTDKPIYLPGQTVHFRVITLDTKLRPASRLVSYDIIKIQDANNNRIGQWLNETSNGKILQLSYSLISEAHEGFYQIIVSIGERNVRHSFKVEKYVLPKFDVKINAPDEVSIGHEEIEVEVCAKYTYGQPVPGSINLKVCRPFLRHLAVPHKITAPHPQRVPNIPASCYEETKQTDKKGCSTFTFKMSTFTKLDREVLQDVLDLSAKMEEEGTGILYPQEKRLTISYIVGELSFTDTPKIYDQRSNVKGKVKAVHYNNTPIPDMLVYLLEVETWSPRLVQILTTDSDGIATFSFSTANRNGDIHLHVLSRGAIVMQGHKQVEVQHKSGGPRMSRLWLTPILPSETVIAHSADFSTEKCFSHKVSLEFSPSSAVPGEETTLQVTSQPHSLCGVSAVDQSVLIKEPGKTLEANKIFNLLPVRKASDIPHEIEDPVECLLVRRYISSRRPHRHEEADDAYRVFQNVGLKMATNLFIRMRSCLNFKGTEYHKGRYFGRWAIVLPSSPGLDGSYTPDPPPIKTVRTFFPETWIWDLVEIGESGSKDVTFTVPDTITTWETEAFCLSPHGFGLAPRKEITVFQPFFLELSLPYSIIRGEHFELKATTFNYMSSCIMVTVTPATSLEYTLTPLSGDQYTSCLCGSERKTLSWTMAPTALGVVNVSVTAEAVASHASCDNEIVSLPDRGRIDVVTRSLIVKAEGTEMTKTYNWLLCPKGEALTEEVELQLPENMIDGSARASLSVLGDILGRALKNLDGLLKMPYGCGEQNMALLAPNIYILQYLKNTQQLTPAIKEKAANFLTSGYQRQLNYKHQDGAYSTFGSGTGNTWLTAFVLRSFAKAQSFIYIDPAKIEESKTWLERNQQENGCFTRLGKLFNNRMKGGVSDEVTLSAYVTAAFLEMNSSVNDVVVKKSLACLKESISDLSNTYTTALLAYVFTLAGDMDTRAHLLKHLDTVALHQSERFPPLVSDSASETSASLSVEISSYVLLARLSASPTAEDLGYTTRIVRWLTRQQNSYGGFSSTQGAITIYLCCRDTVVALQALALYATLVFSPEGSSTVTVQSPSGQLTFDVNQINKLLYQEKVLQDVTGKYSLEVKGTACASMQISLHYNIPTPTEVTTLSVEVKPEADCTSESRRPKLTLQLKSLYSGKENSTNMMILDIKLLSGFIPDTESLKRLKGVLVDRVEQKEDHVIVYLRELPKDIPINHSLELVQELPVENLKPAVVKIYDYYQPSKPNSDQAETKYIYSCAAAEGEAVQRDGAMEPPEDMEGRTFVQVMSEKYSPENFPYRRGPGMGVVVVPTAGPQGSPMKDRLNLPSVLVLNSCGISRAGDQAEIAAFCAHVIELDLSHNKLQDWHEISKIVSNIPNLEFLNLSSNPLAGMALEPRCAEAFSRVRRLVLNNTQVSWETVLQLTREIHELEELFLCLNEYSSVSASSVACPNLRLLHITDNSLKDWAEVRKLGSMFPSLDTLVMANNNLASIQDSKDILGRLFPNLRSINLHNSGLNQWDDIEKLNYFPKLEEVRLQGIPLLQTYTNAERRSLMIAQLPSISLLNGSVVTDSEREDAERFFIRYYLDYPEEELPYRYHSLVTKYGKLEPLAEIDLRPRCRAQVEVHCEEKVEQLNIRLDQTVAELKKQLTTVVQLSTNSMRLYYIDKCSAFGPEEMKYNTRALHSYSIQDGDEILVVPKTK</sequence>
<protein>
    <submittedName>
        <fullName evidence="1">Uncharacterized protein</fullName>
    </submittedName>
</protein>
<comment type="caution">
    <text evidence="1">The sequence shown here is derived from an EMBL/GenBank/DDBJ whole genome shotgun (WGS) entry which is preliminary data.</text>
</comment>
<evidence type="ECO:0000313" key="2">
    <source>
        <dbReference type="Proteomes" id="UP000831701"/>
    </source>
</evidence>
<keyword evidence="2" id="KW-1185">Reference proteome</keyword>
<name>A0ACB8VFK7_9TELE</name>
<dbReference type="EMBL" id="CM041552">
    <property type="protein sequence ID" value="KAI3354477.1"/>
    <property type="molecule type" value="Genomic_DNA"/>
</dbReference>
<gene>
    <name evidence="1" type="ORF">L3Q82_018989</name>
</gene>
<accession>A0ACB8VFK7</accession>